<accession>A0A5J4T6M8</accession>
<proteinExistence type="predicted"/>
<dbReference type="EMBL" id="SNRW01037228">
    <property type="protein sequence ID" value="KAA6353909.1"/>
    <property type="molecule type" value="Genomic_DNA"/>
</dbReference>
<gene>
    <name evidence="1" type="ORF">EZS28_050564</name>
</gene>
<organism evidence="1 2">
    <name type="scientific">Streblomastix strix</name>
    <dbReference type="NCBI Taxonomy" id="222440"/>
    <lineage>
        <taxon>Eukaryota</taxon>
        <taxon>Metamonada</taxon>
        <taxon>Preaxostyla</taxon>
        <taxon>Oxymonadida</taxon>
        <taxon>Streblomastigidae</taxon>
        <taxon>Streblomastix</taxon>
    </lineage>
</organism>
<dbReference type="Proteomes" id="UP000324800">
    <property type="component" value="Unassembled WGS sequence"/>
</dbReference>
<protein>
    <submittedName>
        <fullName evidence="1">Uncharacterized protein</fullName>
    </submittedName>
</protein>
<reference evidence="1 2" key="1">
    <citation type="submission" date="2019-03" db="EMBL/GenBank/DDBJ databases">
        <title>Single cell metagenomics reveals metabolic interactions within the superorganism composed of flagellate Streblomastix strix and complex community of Bacteroidetes bacteria on its surface.</title>
        <authorList>
            <person name="Treitli S.C."/>
            <person name="Kolisko M."/>
            <person name="Husnik F."/>
            <person name="Keeling P."/>
            <person name="Hampl V."/>
        </authorList>
    </citation>
    <scope>NUCLEOTIDE SEQUENCE [LARGE SCALE GENOMIC DNA]</scope>
    <source>
        <strain evidence="1">ST1C</strain>
    </source>
</reference>
<name>A0A5J4T6M8_9EUKA</name>
<evidence type="ECO:0000313" key="1">
    <source>
        <dbReference type="EMBL" id="KAA6353909.1"/>
    </source>
</evidence>
<feature type="non-terminal residue" evidence="1">
    <location>
        <position position="1"/>
    </location>
</feature>
<evidence type="ECO:0000313" key="2">
    <source>
        <dbReference type="Proteomes" id="UP000324800"/>
    </source>
</evidence>
<sequence>LASIKQLNLGHKAIRKLSDDIYNCDGEVIEEAQYMVSESAKQFKCNMPLHEAVFTLDNSKVHFCNMDTHSMYLAISGLQIEGYKQGLKYVIKDQGFFDQHYKERLPWDNCTVAEEKKLMGIANESQSENIVRLAPKCYSLYDGNEQNDDIVTLVNRMNRVSEKKANLTTYDYIKSLNDGCNINVTTKNFQMKMGVMSMIGMEKSALTGIHNKTLALANGCCAPFMYGISTEHQIIE</sequence>
<dbReference type="AlphaFoldDB" id="A0A5J4T6M8"/>
<comment type="caution">
    <text evidence="1">The sequence shown here is derived from an EMBL/GenBank/DDBJ whole genome shotgun (WGS) entry which is preliminary data.</text>
</comment>